<evidence type="ECO:0000313" key="2">
    <source>
        <dbReference type="Proteomes" id="UP000238426"/>
    </source>
</evidence>
<dbReference type="OrthoDB" id="1121493at2"/>
<dbReference type="EMBL" id="PXOQ01000006">
    <property type="protein sequence ID" value="PSG91662.1"/>
    <property type="molecule type" value="Genomic_DNA"/>
</dbReference>
<dbReference type="AlphaFoldDB" id="A0A2T1NFU2"/>
<proteinExistence type="predicted"/>
<name>A0A2T1NFU2_9FLAO</name>
<accession>A0A2T1NFU2</accession>
<gene>
    <name evidence="1" type="ORF">C7H52_00685</name>
</gene>
<keyword evidence="2" id="KW-1185">Reference proteome</keyword>
<sequence>MKKIVLIISFLICAFTVNNKTKTEDIAMSSKDKIVICHIPPGNNQNPRTIEISVKALEAHLAHGDFIGNCYRGEPDNDDDPIIVTW</sequence>
<evidence type="ECO:0000313" key="1">
    <source>
        <dbReference type="EMBL" id="PSG91662.1"/>
    </source>
</evidence>
<comment type="caution">
    <text evidence="1">The sequence shown here is derived from an EMBL/GenBank/DDBJ whole genome shotgun (WGS) entry which is preliminary data.</text>
</comment>
<reference evidence="1 2" key="1">
    <citation type="submission" date="2018-03" db="EMBL/GenBank/DDBJ databases">
        <title>Mesoflavibacter sp. HG37 and Mesoflavibacter sp. HG96 sp.nov., two marine bacteria isolated from seawater of Western Pacific Ocean.</title>
        <authorList>
            <person name="Cheng H."/>
            <person name="Wu Y.-H."/>
            <person name="Guo L.-L."/>
            <person name="Xu X.-W."/>
        </authorList>
    </citation>
    <scope>NUCLEOTIDE SEQUENCE [LARGE SCALE GENOMIC DNA]</scope>
    <source>
        <strain evidence="1 2">KCTC 32269</strain>
    </source>
</reference>
<protein>
    <submittedName>
        <fullName evidence="1">Uncharacterized protein</fullName>
    </submittedName>
</protein>
<dbReference type="Proteomes" id="UP000238426">
    <property type="component" value="Unassembled WGS sequence"/>
</dbReference>
<organism evidence="1 2">
    <name type="scientific">Aurantibacter aestuarii</name>
    <dbReference type="NCBI Taxonomy" id="1266046"/>
    <lineage>
        <taxon>Bacteria</taxon>
        <taxon>Pseudomonadati</taxon>
        <taxon>Bacteroidota</taxon>
        <taxon>Flavobacteriia</taxon>
        <taxon>Flavobacteriales</taxon>
        <taxon>Flavobacteriaceae</taxon>
        <taxon>Aurantibacter</taxon>
    </lineage>
</organism>